<sequence length="54" mass="6128">MLNFRFWIEGNSVNLPLSVLIQNLSGLVRSRKSKQLVFFTPLPEAERAGIEPTI</sequence>
<dbReference type="EMBL" id="DS989846">
    <property type="protein sequence ID" value="EDX76360.1"/>
    <property type="molecule type" value="Genomic_DNA"/>
</dbReference>
<evidence type="ECO:0000313" key="2">
    <source>
        <dbReference type="Proteomes" id="UP000003835"/>
    </source>
</evidence>
<proteinExistence type="predicted"/>
<name>B4VN83_9CYAN</name>
<dbReference type="AlphaFoldDB" id="B4VN83"/>
<gene>
    <name evidence="1" type="ORF">MC7420_4616</name>
</gene>
<organism evidence="1 2">
    <name type="scientific">Coleofasciculus chthonoplastes PCC 7420</name>
    <dbReference type="NCBI Taxonomy" id="118168"/>
    <lineage>
        <taxon>Bacteria</taxon>
        <taxon>Bacillati</taxon>
        <taxon>Cyanobacteriota</taxon>
        <taxon>Cyanophyceae</taxon>
        <taxon>Coleofasciculales</taxon>
        <taxon>Coleofasciculaceae</taxon>
        <taxon>Coleofasciculus</taxon>
    </lineage>
</organism>
<keyword evidence="2" id="KW-1185">Reference proteome</keyword>
<accession>B4VN83</accession>
<dbReference type="Proteomes" id="UP000003835">
    <property type="component" value="Unassembled WGS sequence"/>
</dbReference>
<dbReference type="HOGENOM" id="CLU_3042323_0_0_3"/>
<dbReference type="RefSeq" id="WP_006100094.1">
    <property type="nucleotide sequence ID" value="NZ_DS989846.1"/>
</dbReference>
<evidence type="ECO:0000313" key="1">
    <source>
        <dbReference type="EMBL" id="EDX76360.1"/>
    </source>
</evidence>
<reference evidence="1 2" key="1">
    <citation type="submission" date="2008-07" db="EMBL/GenBank/DDBJ databases">
        <authorList>
            <person name="Tandeau de Marsac N."/>
            <person name="Ferriera S."/>
            <person name="Johnson J."/>
            <person name="Kravitz S."/>
            <person name="Beeson K."/>
            <person name="Sutton G."/>
            <person name="Rogers Y.-H."/>
            <person name="Friedman R."/>
            <person name="Frazier M."/>
            <person name="Venter J.C."/>
        </authorList>
    </citation>
    <scope>NUCLEOTIDE SEQUENCE [LARGE SCALE GENOMIC DNA]</scope>
    <source>
        <strain evidence="1 2">PCC 7420</strain>
    </source>
</reference>
<protein>
    <submittedName>
        <fullName evidence="1">Uncharacterized protein</fullName>
    </submittedName>
</protein>